<evidence type="ECO:0000256" key="1">
    <source>
        <dbReference type="SAM" id="MobiDB-lite"/>
    </source>
</evidence>
<dbReference type="Pfam" id="PF16012">
    <property type="entry name" value="DUF4780"/>
    <property type="match status" value="1"/>
</dbReference>
<evidence type="ECO:0000259" key="2">
    <source>
        <dbReference type="Pfam" id="PF16012"/>
    </source>
</evidence>
<dbReference type="EMBL" id="LSRL02000068">
    <property type="protein sequence ID" value="TDG45897.1"/>
    <property type="molecule type" value="Genomic_DNA"/>
</dbReference>
<gene>
    <name evidence="3" type="ORF">AWZ03_007617</name>
</gene>
<name>A0A484BAL3_DRONA</name>
<evidence type="ECO:0000313" key="4">
    <source>
        <dbReference type="Proteomes" id="UP000295192"/>
    </source>
</evidence>
<dbReference type="InterPro" id="IPR031961">
    <property type="entry name" value="DUF4780"/>
</dbReference>
<comment type="caution">
    <text evidence="3">The sequence shown here is derived from an EMBL/GenBank/DDBJ whole genome shotgun (WGS) entry which is preliminary data.</text>
</comment>
<sequence length="321" mass="35516">MESNAAIKPQEVSVIQEQEEFTELPIENVEIGLAETVTVGQEVEIEAEPPSIPNDQPITEAGQAKEKEQPLTIMFGPPPSKRFCSAERTESEITEDLCVALVDKGHLTGAITLSQWQLVEVALLEAMMHMTTYPHVRPPRFDDAGWQAGAKLIQCSDVHSLKWLCATVDTLPPLWPSAKLAVVGRNWKMSLIKAKVNLPFIMPQEIAMNLLKFQNPDVVTSDWQVISVRPEDHGQRMMLKISKESASKIVANNGRIFWGMGTVHVHVQKQNQEKKNKRAKNQAAGQTPVENGLPNAEAPVNGDQNEIVELPDGGDNRTQGQ</sequence>
<evidence type="ECO:0000313" key="3">
    <source>
        <dbReference type="EMBL" id="TDG45897.1"/>
    </source>
</evidence>
<dbReference type="AlphaFoldDB" id="A0A484BAL3"/>
<protein>
    <recommendedName>
        <fullName evidence="2">DUF4780 domain-containing protein</fullName>
    </recommendedName>
</protein>
<proteinExistence type="predicted"/>
<feature type="region of interest" description="Disordered" evidence="1">
    <location>
        <begin position="270"/>
        <end position="321"/>
    </location>
</feature>
<dbReference type="STRING" id="7232.A0A484BAL3"/>
<accession>A0A484BAL3</accession>
<keyword evidence="4" id="KW-1185">Reference proteome</keyword>
<dbReference type="Proteomes" id="UP000295192">
    <property type="component" value="Unassembled WGS sequence"/>
</dbReference>
<reference evidence="3 4" key="1">
    <citation type="journal article" date="2019" name="J. Hered.">
        <title>An Improved Genome Assembly for Drosophila navojoa, the Basal Species in the mojavensis Cluster.</title>
        <authorList>
            <person name="Vanderlinde T."/>
            <person name="Dupim E.G."/>
            <person name="Nazario-Yepiz N.O."/>
            <person name="Carvalho A.B."/>
        </authorList>
    </citation>
    <scope>NUCLEOTIDE SEQUENCE [LARGE SCALE GENOMIC DNA]</scope>
    <source>
        <strain evidence="3">Navoj_Jal97</strain>
        <tissue evidence="3">Whole organism</tissue>
    </source>
</reference>
<dbReference type="OMA" id="FCSAERT"/>
<organism evidence="3 4">
    <name type="scientific">Drosophila navojoa</name>
    <name type="common">Fruit fly</name>
    <dbReference type="NCBI Taxonomy" id="7232"/>
    <lineage>
        <taxon>Eukaryota</taxon>
        <taxon>Metazoa</taxon>
        <taxon>Ecdysozoa</taxon>
        <taxon>Arthropoda</taxon>
        <taxon>Hexapoda</taxon>
        <taxon>Insecta</taxon>
        <taxon>Pterygota</taxon>
        <taxon>Neoptera</taxon>
        <taxon>Endopterygota</taxon>
        <taxon>Diptera</taxon>
        <taxon>Brachycera</taxon>
        <taxon>Muscomorpha</taxon>
        <taxon>Ephydroidea</taxon>
        <taxon>Drosophilidae</taxon>
        <taxon>Drosophila</taxon>
    </lineage>
</organism>
<feature type="region of interest" description="Disordered" evidence="1">
    <location>
        <begin position="48"/>
        <end position="67"/>
    </location>
</feature>
<feature type="domain" description="DUF4780" evidence="2">
    <location>
        <begin position="94"/>
        <end position="265"/>
    </location>
</feature>